<protein>
    <submittedName>
        <fullName evidence="2">DUF6745 domain-containing protein</fullName>
    </submittedName>
</protein>
<reference evidence="2 3" key="1">
    <citation type="submission" date="2024-10" db="EMBL/GenBank/DDBJ databases">
        <title>The Natural Products Discovery Center: Release of the First 8490 Sequenced Strains for Exploring Actinobacteria Biosynthetic Diversity.</title>
        <authorList>
            <person name="Kalkreuter E."/>
            <person name="Kautsar S.A."/>
            <person name="Yang D."/>
            <person name="Bader C.D."/>
            <person name="Teijaro C.N."/>
            <person name="Fluegel L."/>
            <person name="Davis C.M."/>
            <person name="Simpson J.R."/>
            <person name="Lauterbach L."/>
            <person name="Steele A.D."/>
            <person name="Gui C."/>
            <person name="Meng S."/>
            <person name="Li G."/>
            <person name="Viehrig K."/>
            <person name="Ye F."/>
            <person name="Su P."/>
            <person name="Kiefer A.F."/>
            <person name="Nichols A."/>
            <person name="Cepeda A.J."/>
            <person name="Yan W."/>
            <person name="Fan B."/>
            <person name="Jiang Y."/>
            <person name="Adhikari A."/>
            <person name="Zheng C.-J."/>
            <person name="Schuster L."/>
            <person name="Cowan T.M."/>
            <person name="Smanski M.J."/>
            <person name="Chevrette M.G."/>
            <person name="De Carvalho L.P.S."/>
            <person name="Shen B."/>
        </authorList>
    </citation>
    <scope>NUCLEOTIDE SEQUENCE [LARGE SCALE GENOMIC DNA]</scope>
    <source>
        <strain evidence="2 3">NPDC001281</strain>
    </source>
</reference>
<comment type="caution">
    <text evidence="2">The sequence shown here is derived from an EMBL/GenBank/DDBJ whole genome shotgun (WGS) entry which is preliminary data.</text>
</comment>
<feature type="domain" description="DUF6745" evidence="1">
    <location>
        <begin position="231"/>
        <end position="450"/>
    </location>
</feature>
<name>A0ABW6VD96_MICFU</name>
<sequence>MTTDLSVDFTVAWREVALATGPADRAVAEAGVRRAYRDAGLPEPERILWFGSPAAGAVAAAALSGGPEARATLAAAGLGEIVDRALALVGTAPAGRNVRDAVRTGPWERARRAVHEVLGPAGWSGAWASSGGELWPQVNRLVIEIRRAIAGDRDTDGSPFAGITAAGTPVGGATAAEANSAEATGAATSGDAAAAGSAAARSAAAGSATSGGGAAAGSASARLDRAAGELLRGATLDAVLGQHDAAWLCAFAPDPGVLREILSGVAEAERSALGGLYDVARSAGWWWPLERVALLCERPLELHLDDFGRLHRAEGPALLFADGFALNAWHGMPVPVGFGETMAALDPARIRGEDNAELRRVMLEHYGYDRYLADSGASPVHADETGVLWQISLPGDEDVTMVEVVNSTPEPDGTRRTYFLRVPPWIVRARQGVAWTFGVTEEEYQPERET</sequence>
<evidence type="ECO:0000313" key="3">
    <source>
        <dbReference type="Proteomes" id="UP001602119"/>
    </source>
</evidence>
<proteinExistence type="predicted"/>
<accession>A0ABW6VD96</accession>
<dbReference type="Pfam" id="PF20530">
    <property type="entry name" value="DUF6745"/>
    <property type="match status" value="1"/>
</dbReference>
<evidence type="ECO:0000313" key="2">
    <source>
        <dbReference type="EMBL" id="MFF4776916.1"/>
    </source>
</evidence>
<gene>
    <name evidence="2" type="ORF">ACFY05_29035</name>
</gene>
<evidence type="ECO:0000259" key="1">
    <source>
        <dbReference type="Pfam" id="PF20530"/>
    </source>
</evidence>
<dbReference type="InterPro" id="IPR046633">
    <property type="entry name" value="DUF6745"/>
</dbReference>
<keyword evidence="3" id="KW-1185">Reference proteome</keyword>
<organism evidence="2 3">
    <name type="scientific">Microtetraspora fusca</name>
    <dbReference type="NCBI Taxonomy" id="1997"/>
    <lineage>
        <taxon>Bacteria</taxon>
        <taxon>Bacillati</taxon>
        <taxon>Actinomycetota</taxon>
        <taxon>Actinomycetes</taxon>
        <taxon>Streptosporangiales</taxon>
        <taxon>Streptosporangiaceae</taxon>
        <taxon>Microtetraspora</taxon>
    </lineage>
</organism>
<dbReference type="EMBL" id="JBIAXI010000020">
    <property type="protein sequence ID" value="MFF4776916.1"/>
    <property type="molecule type" value="Genomic_DNA"/>
</dbReference>
<dbReference type="Proteomes" id="UP001602119">
    <property type="component" value="Unassembled WGS sequence"/>
</dbReference>
<dbReference type="RefSeq" id="WP_387345331.1">
    <property type="nucleotide sequence ID" value="NZ_JBIAXI010000020.1"/>
</dbReference>